<dbReference type="PANTHER" id="PTHR43162">
    <property type="match status" value="1"/>
</dbReference>
<dbReference type="Gene3D" id="3.40.50.720">
    <property type="entry name" value="NAD(P)-binding Rossmann-like Domain"/>
    <property type="match status" value="1"/>
</dbReference>
<organism evidence="2 3">
    <name type="scientific">Saccharopolyspora shandongensis</name>
    <dbReference type="NCBI Taxonomy" id="418495"/>
    <lineage>
        <taxon>Bacteria</taxon>
        <taxon>Bacillati</taxon>
        <taxon>Actinomycetota</taxon>
        <taxon>Actinomycetes</taxon>
        <taxon>Pseudonocardiales</taxon>
        <taxon>Pseudonocardiaceae</taxon>
        <taxon>Saccharopolyspora</taxon>
    </lineage>
</organism>
<evidence type="ECO:0000259" key="1">
    <source>
        <dbReference type="Pfam" id="PF13460"/>
    </source>
</evidence>
<dbReference type="AlphaFoldDB" id="A0A1H3H8L9"/>
<dbReference type="InterPro" id="IPR036291">
    <property type="entry name" value="NAD(P)-bd_dom_sf"/>
</dbReference>
<feature type="domain" description="NAD(P)-binding" evidence="1">
    <location>
        <begin position="7"/>
        <end position="177"/>
    </location>
</feature>
<name>A0A1H3H8L9_9PSEU</name>
<keyword evidence="3" id="KW-1185">Reference proteome</keyword>
<dbReference type="PANTHER" id="PTHR43162:SF1">
    <property type="entry name" value="PRESTALK A DIFFERENTIATION PROTEIN A"/>
    <property type="match status" value="1"/>
</dbReference>
<protein>
    <submittedName>
        <fullName evidence="2">Uncharacterized conserved protein YbjT, contains NAD(P)-binding and DUF2867 domains</fullName>
    </submittedName>
</protein>
<sequence>MTILVTGGRGNVARSVVEQLLSAGEKPRVISRDPAATRLPEEVEVVRGDLAEPPEPVLDGVSAVFLYADRGGVGGFLDAARSAGVEHVVLLSASVVTTPGDPDDPLIGLHASAERAVLDSGLAWTFLRPGGFATNTLAWAGSIRARGVVAAPYPDSHADLIHEADIAAAAVRALTEPGHEGRAYPLSGPQSITQREQAEAIGEAIGRPVEFVPQSPDEYRATMAELGMGHLADTLLQHLAGQDGRPLPVVNTVEVLTGRPARSFAQWAADHASDFR</sequence>
<dbReference type="Proteomes" id="UP000199529">
    <property type="component" value="Unassembled WGS sequence"/>
</dbReference>
<dbReference type="STRING" id="418495.SAMN05216215_102054"/>
<reference evidence="3" key="1">
    <citation type="submission" date="2016-10" db="EMBL/GenBank/DDBJ databases">
        <authorList>
            <person name="Varghese N."/>
            <person name="Submissions S."/>
        </authorList>
    </citation>
    <scope>NUCLEOTIDE SEQUENCE [LARGE SCALE GENOMIC DNA]</scope>
    <source>
        <strain evidence="3">CGMCC 4.3530</strain>
    </source>
</reference>
<dbReference type="SUPFAM" id="SSF51735">
    <property type="entry name" value="NAD(P)-binding Rossmann-fold domains"/>
    <property type="match status" value="1"/>
</dbReference>
<gene>
    <name evidence="2" type="ORF">SAMN05216215_102054</name>
</gene>
<evidence type="ECO:0000313" key="2">
    <source>
        <dbReference type="EMBL" id="SDY11923.1"/>
    </source>
</evidence>
<dbReference type="RefSeq" id="WP_093267962.1">
    <property type="nucleotide sequence ID" value="NZ_FNOK01000020.1"/>
</dbReference>
<dbReference type="EMBL" id="FNOK01000020">
    <property type="protein sequence ID" value="SDY11923.1"/>
    <property type="molecule type" value="Genomic_DNA"/>
</dbReference>
<dbReference type="InterPro" id="IPR051604">
    <property type="entry name" value="Ergot_Alk_Oxidoreductase"/>
</dbReference>
<proteinExistence type="predicted"/>
<accession>A0A1H3H8L9</accession>
<dbReference type="OrthoDB" id="3207931at2"/>
<dbReference type="InterPro" id="IPR016040">
    <property type="entry name" value="NAD(P)-bd_dom"/>
</dbReference>
<dbReference type="Pfam" id="PF13460">
    <property type="entry name" value="NAD_binding_10"/>
    <property type="match status" value="1"/>
</dbReference>
<evidence type="ECO:0000313" key="3">
    <source>
        <dbReference type="Proteomes" id="UP000199529"/>
    </source>
</evidence>